<protein>
    <recommendedName>
        <fullName evidence="2">Nephrocystin 3-like N-terminal domain-containing protein</fullName>
    </recommendedName>
</protein>
<dbReference type="Proteomes" id="UP000271193">
    <property type="component" value="Chromosome"/>
</dbReference>
<dbReference type="SUPFAM" id="SSF48371">
    <property type="entry name" value="ARM repeat"/>
    <property type="match status" value="1"/>
</dbReference>
<dbReference type="SUPFAM" id="SSF52540">
    <property type="entry name" value="P-loop containing nucleoside triphosphate hydrolases"/>
    <property type="match status" value="1"/>
</dbReference>
<dbReference type="RefSeq" id="WP_123872511.1">
    <property type="nucleotide sequence ID" value="NZ_CP033932.1"/>
</dbReference>
<dbReference type="PANTHER" id="PTHR19860:SF40">
    <property type="entry name" value="WD40 REPEAT-CONTAINING PROTEIN"/>
    <property type="match status" value="1"/>
</dbReference>
<organism evidence="3 4">
    <name type="scientific">Chryseobacterium bernardetii</name>
    <dbReference type="NCBI Taxonomy" id="1241978"/>
    <lineage>
        <taxon>Bacteria</taxon>
        <taxon>Pseudomonadati</taxon>
        <taxon>Bacteroidota</taxon>
        <taxon>Flavobacteriia</taxon>
        <taxon>Flavobacteriales</taxon>
        <taxon>Weeksellaceae</taxon>
        <taxon>Chryseobacterium group</taxon>
        <taxon>Chryseobacterium</taxon>
    </lineage>
</organism>
<dbReference type="Pfam" id="PF13365">
    <property type="entry name" value="Trypsin_2"/>
    <property type="match status" value="1"/>
</dbReference>
<evidence type="ECO:0000313" key="3">
    <source>
        <dbReference type="EMBL" id="AZB27411.1"/>
    </source>
</evidence>
<dbReference type="KEGG" id="cben:EG339_23870"/>
<dbReference type="Gene3D" id="3.40.50.300">
    <property type="entry name" value="P-loop containing nucleotide triphosphate hydrolases"/>
    <property type="match status" value="1"/>
</dbReference>
<proteinExistence type="predicted"/>
<dbReference type="InterPro" id="IPR051191">
    <property type="entry name" value="DCAF12"/>
</dbReference>
<keyword evidence="4" id="KW-1185">Reference proteome</keyword>
<dbReference type="Pfam" id="PF24883">
    <property type="entry name" value="NPHP3_N"/>
    <property type="match status" value="1"/>
</dbReference>
<feature type="domain" description="Nephrocystin 3-like N-terminal" evidence="2">
    <location>
        <begin position="223"/>
        <end position="371"/>
    </location>
</feature>
<dbReference type="InterPro" id="IPR009003">
    <property type="entry name" value="Peptidase_S1_PA"/>
</dbReference>
<accession>A0A3G6TDU1</accession>
<keyword evidence="1" id="KW-0677">Repeat</keyword>
<dbReference type="SUPFAM" id="SSF50494">
    <property type="entry name" value="Trypsin-like serine proteases"/>
    <property type="match status" value="1"/>
</dbReference>
<dbReference type="Gene3D" id="2.40.10.120">
    <property type="match status" value="1"/>
</dbReference>
<dbReference type="InterPro" id="IPR027417">
    <property type="entry name" value="P-loop_NTPase"/>
</dbReference>
<dbReference type="InterPro" id="IPR056884">
    <property type="entry name" value="NPHP3-like_N"/>
</dbReference>
<evidence type="ECO:0000259" key="2">
    <source>
        <dbReference type="Pfam" id="PF24883"/>
    </source>
</evidence>
<dbReference type="GeneID" id="99067842"/>
<dbReference type="PANTHER" id="PTHR19860">
    <property type="entry name" value="DDB1- AND CUL4-ASSOCIATED FACTOR 12-RELATED"/>
    <property type="match status" value="1"/>
</dbReference>
<sequence>MIERILHPQEIEAATVQINSESSSSSAFFVRTTGAEKVLITCNHSLPENENINVTINESEISASIIERIPECDVALIKLNSEVTNISFIPIKSIDIPYNQSWQSYGFPKIRVNTGGSYNGIVSRIDNSKQNAWDIDLQCDQYKDLEDFEGLSGSPLVMDGYVTGVIGYDNVGTLGATSIKRITECLERNNVLFITVNEISIPQSLESDIAKSKPNVNVIDSINEVIQNGPKQNFYLLTGSPGSGKTTIAAQLNLQDDNYIILDRYFVKVPENEEYPTQIRATPDFFMRWIEEVCYRSLYNTIPPKPSNDDSPSNRIFNIHQAIKKLSDNFQQQGKTAFLIIDGLDDVGSDKMEEYLSVLPQPLPLNFKIIFSCVSSKTLPNSYQALINTNNEIKITPLPIDDTEKFLSEELKGKNLSTTQINELAEKSEGHPLYLRYLINYILQTDDLTEIDDWINKIPVISGEIENYYSRVWQDINDQTDEVWLAATLARLRVSVDRQLLKEIVPDATRHHFLKSFQKIQHLLRNEESISIYHTSFSDYVNERTKDIEVKIHENIGNFILKNPHTHFGISERVYHLANAGDDSKIDAIEQCSQDWIDECAVNSINPDVVLSDVKKIVGIAADFGLTHKVISLLLLSQRLNFRYNTLFRENAIFLVNALLALGKPEEAIRYVVRNKTLTVSDGDGLYLLQKFFEYDAYDEGEILLNTIKRTCDNIIAKEFDTESFNRYLRLRFPATTLSSNLDMEEAFHEFGHIQKAAINLIEESGNSKELIHSFKDEVGSYNTGYFIWRFNMEPYSKKLEANGFNFNDKVSGFLALSIFHALEFQEKSPDRIEMENLPLWIEDLEYVTEKYGFHSDYHFYLLYTLVGRSNKLELIERIHTELFSSSYFLNIREENGVDLAPRNIHHFMIYQESLGFLDNDNKFPKLSAYGFYRDWEESLKSVFGYLCFLSGKVKRSLIEKKKDEIKSLEEKLNELIYSLIPDLRNRVFWQRSYSLPEKLFPTIFKKFTNLLIDAFPHKIEEFVEKILQKKHYQLGLYTEGYIESLFVISRELARDGNHNVSSFKVAKILEKHILTTVENRWERNEYLLRLIELYAILENEDRAKSVFKEMINTSMGPTWYKEDQLGIINTAVSNIIPQNGDLSYLKNFAAHLDYASGEMTFQRYIKQQQEQFVGDLTKIGLLKQAVEYLQYLILPDYGTVINNAESFNVDMPEKGEGYVLGANAIEEQSAVLALIKNSNPENSLVVWALSELCILGADYHLTDYAKEHAKIINNFENSDPSKLETIFRRWSKFIVSEFNDEYRREYLLEFFDNINSSNHVLAEKYLEEVGMTNLELNVGGLEPDVHRKEKTDDPLNALVVAKKNAQQKLDTENKSEARKLITNALEEIQNKKYGVWAYNYSHKITDLRNLYTQSYNSSSELIKSLKNLILNEPYYDEWIIVDHIIKFLQNSNDENEKTLVLQAVDEHLSLMIKTPQQYYDKYNWITKLSQDDSDLREGKILLGLLIWFLNHPSLTVKNRVIEILTWLGTVIPKNVVEGLIEEILSNGYKVSRELSASIIHQLSNLNPIGFSQEFKLLIESNLNKLLQQEHFMIKNSLLDAMIEQQNLGISDFDNMIKLFEDSFVKGPANSGEIFFDETYLHPIDEFLYALNDLGILNKEFAKKLISNIENLLPLSIEDCQKASEYIDRSFNDHNNIPLVSDLETLLKYALNTALGSCTSLESRKEVANILRFYQPTFPENRLSADFRNYNESFENEIKHLFETGKLNFGKLKINGEIPLSYFSVINDEIKRNKQEIIDIVGYLVPLSDTNRRSSSYPWPSFFENEYPIDMPESENGQIVPLFIKCDNVVDVTGSDLVPAVLNKKVMDILPDLQNDINSKFWRVGRNWGNNNRGTSSNIGYFSTIPLNKIDSVKSEYKLVLRIFYGYNSYIVDIFDQKISNL</sequence>
<evidence type="ECO:0000313" key="4">
    <source>
        <dbReference type="Proteomes" id="UP000271193"/>
    </source>
</evidence>
<dbReference type="EMBL" id="CP033932">
    <property type="protein sequence ID" value="AZB27411.1"/>
    <property type="molecule type" value="Genomic_DNA"/>
</dbReference>
<dbReference type="InterPro" id="IPR016024">
    <property type="entry name" value="ARM-type_fold"/>
</dbReference>
<evidence type="ECO:0000256" key="1">
    <source>
        <dbReference type="ARBA" id="ARBA00022737"/>
    </source>
</evidence>
<name>A0A3G6TDU1_9FLAO</name>
<reference evidence="4" key="1">
    <citation type="submission" date="2018-11" db="EMBL/GenBank/DDBJ databases">
        <title>Proposal to divide the Flavobacteriaceae and reorganize its genera based on Amino Acid Identity values calculated from whole genome sequences.</title>
        <authorList>
            <person name="Nicholson A.C."/>
            <person name="Gulvik C.A."/>
            <person name="Whitney A.M."/>
            <person name="Humrighouse B.W."/>
            <person name="Bell M."/>
            <person name="Holmes B."/>
            <person name="Steigerwalt A.G."/>
            <person name="Villarma A."/>
            <person name="Sheth M."/>
            <person name="Batra D."/>
            <person name="Pryor J."/>
            <person name="Bernardet J.-F."/>
            <person name="Hugo C."/>
            <person name="Kampfer P."/>
            <person name="Newman J."/>
            <person name="McQuiston J.R."/>
        </authorList>
    </citation>
    <scope>NUCLEOTIDE SEQUENCE [LARGE SCALE GENOMIC DNA]</scope>
    <source>
        <strain evidence="4">G0229</strain>
    </source>
</reference>
<gene>
    <name evidence="3" type="ORF">EG339_23870</name>
</gene>